<dbReference type="EMBL" id="JAGIKZ010000002">
    <property type="protein sequence ID" value="MBP2240004.1"/>
    <property type="molecule type" value="Genomic_DNA"/>
</dbReference>
<name>A0ABS4RBC6_9BACI</name>
<accession>A0ABS4RBC6</accession>
<dbReference type="Proteomes" id="UP001519293">
    <property type="component" value="Unassembled WGS sequence"/>
</dbReference>
<evidence type="ECO:0000313" key="2">
    <source>
        <dbReference type="Proteomes" id="UP001519293"/>
    </source>
</evidence>
<dbReference type="PROSITE" id="PS51257">
    <property type="entry name" value="PROKAR_LIPOPROTEIN"/>
    <property type="match status" value="1"/>
</dbReference>
<keyword evidence="2" id="KW-1185">Reference proteome</keyword>
<evidence type="ECO:0008006" key="3">
    <source>
        <dbReference type="Google" id="ProtNLM"/>
    </source>
</evidence>
<proteinExistence type="predicted"/>
<sequence>MKGFIFTAIAFSILAITGCQKDIPEPEAKISVQPLQVVQMNNDIPVSVFEINEIEPFYVNHKVDGQNVFIECIIQGISFRETAASNRGKIILYVNGIKKEEISSAAFIVKGLPIGRNHLKLVVVKADNSAIVIEKEFDVTI</sequence>
<comment type="caution">
    <text evidence="1">The sequence shown here is derived from an EMBL/GenBank/DDBJ whole genome shotgun (WGS) entry which is preliminary data.</text>
</comment>
<organism evidence="1 2">
    <name type="scientific">Cytobacillus eiseniae</name>
    <dbReference type="NCBI Taxonomy" id="762947"/>
    <lineage>
        <taxon>Bacteria</taxon>
        <taxon>Bacillati</taxon>
        <taxon>Bacillota</taxon>
        <taxon>Bacilli</taxon>
        <taxon>Bacillales</taxon>
        <taxon>Bacillaceae</taxon>
        <taxon>Cytobacillus</taxon>
    </lineage>
</organism>
<dbReference type="RefSeq" id="WP_066393296.1">
    <property type="nucleotide sequence ID" value="NZ_JAGIKZ010000002.1"/>
</dbReference>
<protein>
    <recommendedName>
        <fullName evidence="3">PrcB C-terminal domain-containing protein</fullName>
    </recommendedName>
</protein>
<evidence type="ECO:0000313" key="1">
    <source>
        <dbReference type="EMBL" id="MBP2240004.1"/>
    </source>
</evidence>
<reference evidence="1 2" key="1">
    <citation type="submission" date="2021-03" db="EMBL/GenBank/DDBJ databases">
        <title>Genomic Encyclopedia of Type Strains, Phase IV (KMG-IV): sequencing the most valuable type-strain genomes for metagenomic binning, comparative biology and taxonomic classification.</title>
        <authorList>
            <person name="Goeker M."/>
        </authorList>
    </citation>
    <scope>NUCLEOTIDE SEQUENCE [LARGE SCALE GENOMIC DNA]</scope>
    <source>
        <strain evidence="1 2">DSM 26675</strain>
    </source>
</reference>
<gene>
    <name evidence="1" type="ORF">J2Z40_000557</name>
</gene>